<proteinExistence type="predicted"/>
<name>A0ABU7V6C8_9MICO</name>
<dbReference type="EMBL" id="JAZHOV010000004">
    <property type="protein sequence ID" value="MEF2255231.1"/>
    <property type="molecule type" value="Genomic_DNA"/>
</dbReference>
<dbReference type="InterPro" id="IPR025358">
    <property type="entry name" value="DUF4262"/>
</dbReference>
<accession>A0ABU7V6C8</accession>
<reference evidence="1 2" key="1">
    <citation type="submission" date="2024-01" db="EMBL/GenBank/DDBJ databases">
        <title>the genome sequence of strain Microbacterium schleiferi NBRC 15075.</title>
        <authorList>
            <person name="Ding Y."/>
            <person name="Zhang G."/>
        </authorList>
    </citation>
    <scope>NUCLEOTIDE SEQUENCE [LARGE SCALE GENOMIC DNA]</scope>
    <source>
        <strain evidence="1 2">NBRC 15075</strain>
    </source>
</reference>
<comment type="caution">
    <text evidence="1">The sequence shown here is derived from an EMBL/GenBank/DDBJ whole genome shotgun (WGS) entry which is preliminary data.</text>
</comment>
<dbReference type="Proteomes" id="UP001351900">
    <property type="component" value="Unassembled WGS sequence"/>
</dbReference>
<sequence>MSAMDAATQAWLDQEDRYTVETIRKHGTYIQYVGGDGDLECAPFAYTVGLYGIGHPELVILGVRAETAAAVLNDLSGRIREGSDLVPGEILSFEAWQHRVRVEVVPNPGEIAFAANRFYERPDAFSVPLLQLTYDDVNGHFPDEAGCSIPVWIQPRPGQWRA</sequence>
<evidence type="ECO:0000313" key="1">
    <source>
        <dbReference type="EMBL" id="MEF2255231.1"/>
    </source>
</evidence>
<keyword evidence="2" id="KW-1185">Reference proteome</keyword>
<evidence type="ECO:0000313" key="2">
    <source>
        <dbReference type="Proteomes" id="UP001351900"/>
    </source>
</evidence>
<dbReference type="Pfam" id="PF14081">
    <property type="entry name" value="DUF4262"/>
    <property type="match status" value="1"/>
</dbReference>
<protein>
    <submittedName>
        <fullName evidence="1">DUF4262 domain-containing protein</fullName>
    </submittedName>
</protein>
<organism evidence="1 2">
    <name type="scientific">Microbacterium schleiferi</name>
    <dbReference type="NCBI Taxonomy" id="69362"/>
    <lineage>
        <taxon>Bacteria</taxon>
        <taxon>Bacillati</taxon>
        <taxon>Actinomycetota</taxon>
        <taxon>Actinomycetes</taxon>
        <taxon>Micrococcales</taxon>
        <taxon>Microbacteriaceae</taxon>
        <taxon>Microbacterium</taxon>
    </lineage>
</organism>
<gene>
    <name evidence="1" type="ORF">V2V91_08795</name>
</gene>
<dbReference type="RefSeq" id="WP_331791551.1">
    <property type="nucleotide sequence ID" value="NZ_BAAAUO010000012.1"/>
</dbReference>